<evidence type="ECO:0000259" key="1">
    <source>
        <dbReference type="Pfam" id="PF00561"/>
    </source>
</evidence>
<dbReference type="InterPro" id="IPR029058">
    <property type="entry name" value="AB_hydrolase_fold"/>
</dbReference>
<evidence type="ECO:0000313" key="2">
    <source>
        <dbReference type="EMBL" id="OGK49886.1"/>
    </source>
</evidence>
<dbReference type="SUPFAM" id="SSF53474">
    <property type="entry name" value="alpha/beta-Hydrolases"/>
    <property type="match status" value="1"/>
</dbReference>
<organism evidence="2 3">
    <name type="scientific">Candidatus Roizmanbacteria bacterium RIFCSPLOWO2_01_FULL_40_42</name>
    <dbReference type="NCBI Taxonomy" id="1802066"/>
    <lineage>
        <taxon>Bacteria</taxon>
        <taxon>Candidatus Roizmaniibacteriota</taxon>
    </lineage>
</organism>
<dbReference type="PANTHER" id="PTHR43798">
    <property type="entry name" value="MONOACYLGLYCEROL LIPASE"/>
    <property type="match status" value="1"/>
</dbReference>
<name>A0A1F7J2Q1_9BACT</name>
<evidence type="ECO:0000313" key="3">
    <source>
        <dbReference type="Proteomes" id="UP000178558"/>
    </source>
</evidence>
<dbReference type="PANTHER" id="PTHR43798:SF33">
    <property type="entry name" value="HYDROLASE, PUTATIVE (AFU_ORTHOLOGUE AFUA_2G14860)-RELATED"/>
    <property type="match status" value="1"/>
</dbReference>
<comment type="caution">
    <text evidence="2">The sequence shown here is derived from an EMBL/GenBank/DDBJ whole genome shotgun (WGS) entry which is preliminary data.</text>
</comment>
<dbReference type="Proteomes" id="UP000178558">
    <property type="component" value="Unassembled WGS sequence"/>
</dbReference>
<dbReference type="Gene3D" id="3.40.50.1820">
    <property type="entry name" value="alpha/beta hydrolase"/>
    <property type="match status" value="1"/>
</dbReference>
<reference evidence="2 3" key="1">
    <citation type="journal article" date="2016" name="Nat. Commun.">
        <title>Thousands of microbial genomes shed light on interconnected biogeochemical processes in an aquifer system.</title>
        <authorList>
            <person name="Anantharaman K."/>
            <person name="Brown C.T."/>
            <person name="Hug L.A."/>
            <person name="Sharon I."/>
            <person name="Castelle C.J."/>
            <person name="Probst A.J."/>
            <person name="Thomas B.C."/>
            <person name="Singh A."/>
            <person name="Wilkins M.J."/>
            <person name="Karaoz U."/>
            <person name="Brodie E.L."/>
            <person name="Williams K.H."/>
            <person name="Hubbard S.S."/>
            <person name="Banfield J.F."/>
        </authorList>
    </citation>
    <scope>NUCLEOTIDE SEQUENCE [LARGE SCALE GENOMIC DNA]</scope>
</reference>
<dbReference type="PRINTS" id="PR00111">
    <property type="entry name" value="ABHYDROLASE"/>
</dbReference>
<accession>A0A1F7J2Q1</accession>
<dbReference type="InterPro" id="IPR050266">
    <property type="entry name" value="AB_hydrolase_sf"/>
</dbReference>
<dbReference type="GO" id="GO:0016020">
    <property type="term" value="C:membrane"/>
    <property type="evidence" value="ECO:0007669"/>
    <property type="project" value="TreeGrafter"/>
</dbReference>
<proteinExistence type="predicted"/>
<dbReference type="AlphaFoldDB" id="A0A1F7J2Q1"/>
<dbReference type="InterPro" id="IPR000073">
    <property type="entry name" value="AB_hydrolase_1"/>
</dbReference>
<dbReference type="Pfam" id="PF00561">
    <property type="entry name" value="Abhydrolase_1"/>
    <property type="match status" value="1"/>
</dbReference>
<protein>
    <recommendedName>
        <fullName evidence="1">AB hydrolase-1 domain-containing protein</fullName>
    </recommendedName>
</protein>
<sequence>MLTQIHGKTVSFEVLGKGETVLFIHGWGGSRESLRKLAESVSQKYKAVLIDLPGFGRSENPDPSWGIDEYTAIVARFLQKQRLSPVYVFGHSFGGTLALYLAVRYPKLVKKLVLCAPSYKRGGKKAPFASLLKNAFPRPIKRLLYGIFFPTSELYKYPHLEPNFRKIVTQDVSADMKLITVPTLILWGDKDSYVPVSHGRRLQKIIKDSQLEIFKGIGHGLPVYEPEKVYKSLEKFL</sequence>
<feature type="domain" description="AB hydrolase-1" evidence="1">
    <location>
        <begin position="20"/>
        <end position="117"/>
    </location>
</feature>
<gene>
    <name evidence="2" type="ORF">A3B50_03815</name>
</gene>
<dbReference type="EMBL" id="MGAQ01000024">
    <property type="protein sequence ID" value="OGK49886.1"/>
    <property type="molecule type" value="Genomic_DNA"/>
</dbReference>